<dbReference type="AlphaFoldDB" id="A0A6I3KSX7"/>
<organism evidence="1 2">
    <name type="scientific">Nocardia aurantiaca</name>
    <dbReference type="NCBI Taxonomy" id="2675850"/>
    <lineage>
        <taxon>Bacteria</taxon>
        <taxon>Bacillati</taxon>
        <taxon>Actinomycetota</taxon>
        <taxon>Actinomycetes</taxon>
        <taxon>Mycobacteriales</taxon>
        <taxon>Nocardiaceae</taxon>
        <taxon>Nocardia</taxon>
    </lineage>
</organism>
<accession>A0A6I3KSX7</accession>
<proteinExistence type="predicted"/>
<evidence type="ECO:0000313" key="1">
    <source>
        <dbReference type="EMBL" id="MTE11545.1"/>
    </source>
</evidence>
<sequence length="222" mass="23544">MGDISGAREELDRLGAALRAQLVELIVDLTPGTDLGLLFLDEPTVADWTEPPRYHYSGLIRGERPAAVSAADIARRAAALLGAAGWEVGEAQDFSGPRPAVVVTGQRDGNSIEVRVGEHTSAVMFSGRTPALALREPKEFRLPDPVRTPETVTPGFVLCYECDGLGACPECGGRGRLPGGHLCPECNGTRVCPICRGAGQLAISLLSSYQRTHYPELRGGPA</sequence>
<evidence type="ECO:0000313" key="2">
    <source>
        <dbReference type="Proteomes" id="UP000432464"/>
    </source>
</evidence>
<dbReference type="RefSeq" id="WP_154786043.1">
    <property type="nucleotide sequence ID" value="NZ_WMBB01000001.1"/>
</dbReference>
<gene>
    <name evidence="1" type="ORF">GLP40_01910</name>
</gene>
<comment type="caution">
    <text evidence="1">The sequence shown here is derived from an EMBL/GenBank/DDBJ whole genome shotgun (WGS) entry which is preliminary data.</text>
</comment>
<protein>
    <submittedName>
        <fullName evidence="1">Uncharacterized protein</fullName>
    </submittedName>
</protein>
<dbReference type="EMBL" id="WMBB01000001">
    <property type="protein sequence ID" value="MTE11545.1"/>
    <property type="molecule type" value="Genomic_DNA"/>
</dbReference>
<reference evidence="1 2" key="1">
    <citation type="submission" date="2019-11" db="EMBL/GenBank/DDBJ databases">
        <title>Nocardia sp. nov. CT2-14 isolated from soil.</title>
        <authorList>
            <person name="Kanchanasin P."/>
            <person name="Tanasupawat S."/>
            <person name="Yuki M."/>
            <person name="Kudo T."/>
        </authorList>
    </citation>
    <scope>NUCLEOTIDE SEQUENCE [LARGE SCALE GENOMIC DNA]</scope>
    <source>
        <strain evidence="1 2">CT2-14</strain>
    </source>
</reference>
<name>A0A6I3KSX7_9NOCA</name>
<keyword evidence="2" id="KW-1185">Reference proteome</keyword>
<dbReference type="Proteomes" id="UP000432464">
    <property type="component" value="Unassembled WGS sequence"/>
</dbReference>